<evidence type="ECO:0000313" key="4">
    <source>
        <dbReference type="Proteomes" id="UP000266489"/>
    </source>
</evidence>
<dbReference type="AlphaFoldDB" id="A0A398D8S3"/>
<organism evidence="2 3">
    <name type="scientific">Candidatus Cryosericum odellii</name>
    <dbReference type="NCBI Taxonomy" id="2290917"/>
    <lineage>
        <taxon>Bacteria</taxon>
        <taxon>Pseudomonadati</taxon>
        <taxon>Caldisericota/Cryosericota group</taxon>
        <taxon>Candidatus Cryosericota</taxon>
        <taxon>Candidatus Cryosericia</taxon>
        <taxon>Candidatus Cryosericales</taxon>
        <taxon>Candidatus Cryosericaceae</taxon>
        <taxon>Candidatus Cryosericum</taxon>
    </lineage>
</organism>
<keyword evidence="3" id="KW-1185">Reference proteome</keyword>
<accession>A0A398CXK1</accession>
<dbReference type="EMBL" id="QXIU01000231">
    <property type="protein sequence ID" value="RIE07502.1"/>
    <property type="molecule type" value="Genomic_DNA"/>
</dbReference>
<dbReference type="EMBL" id="QXIT01000104">
    <property type="protein sequence ID" value="RIE07524.1"/>
    <property type="molecule type" value="Genomic_DNA"/>
</dbReference>
<proteinExistence type="predicted"/>
<sequence length="64" mass="6859">MLTPTGMTAVKEVPAAVAAPDAPRVAGAEPDQTDPGMYHLECNYQLTPYRKFGKMTAEPHKSAV</sequence>
<protein>
    <submittedName>
        <fullName evidence="2">Uncharacterized protein</fullName>
    </submittedName>
</protein>
<gene>
    <name evidence="1" type="ORF">SMC5_09575</name>
    <name evidence="2" type="ORF">SMC6_06210</name>
</gene>
<accession>A0A398D8S3</accession>
<evidence type="ECO:0000313" key="3">
    <source>
        <dbReference type="Proteomes" id="UP000266260"/>
    </source>
</evidence>
<reference evidence="3 4" key="1">
    <citation type="submission" date="2018-09" db="EMBL/GenBank/DDBJ databases">
        <title>Discovery and Ecogenomic Context for Candidatus Cryosericales, a Global Caldiserica Order Active in Thawing Permafrost.</title>
        <authorList>
            <person name="Martinez M.A."/>
            <person name="Woodcroft B.J."/>
            <person name="Ignacio Espinoza J.C."/>
            <person name="Zayed A."/>
            <person name="Singleton C.M."/>
            <person name="Boyd J."/>
            <person name="Li Y.-F."/>
            <person name="Purvine S."/>
            <person name="Maughan H."/>
            <person name="Hodgkins S.B."/>
            <person name="Anderson D."/>
            <person name="Sederholm M."/>
            <person name="Temperton B."/>
            <person name="Saleska S.R."/>
            <person name="Tyson G.W."/>
            <person name="Rich V.I."/>
        </authorList>
    </citation>
    <scope>NUCLEOTIDE SEQUENCE [LARGE SCALE GENOMIC DNA]</scope>
    <source>
        <strain evidence="1 4">SMC5</strain>
        <strain evidence="2 3">SMC6</strain>
    </source>
</reference>
<dbReference type="Proteomes" id="UP000266489">
    <property type="component" value="Unassembled WGS sequence"/>
</dbReference>
<comment type="caution">
    <text evidence="2">The sequence shown here is derived from an EMBL/GenBank/DDBJ whole genome shotgun (WGS) entry which is preliminary data.</text>
</comment>
<name>A0A398D8S3_9BACT</name>
<evidence type="ECO:0000313" key="1">
    <source>
        <dbReference type="EMBL" id="RIE07502.1"/>
    </source>
</evidence>
<dbReference type="Proteomes" id="UP000266260">
    <property type="component" value="Unassembled WGS sequence"/>
</dbReference>
<evidence type="ECO:0000313" key="2">
    <source>
        <dbReference type="EMBL" id="RIE07524.1"/>
    </source>
</evidence>